<proteinExistence type="predicted"/>
<evidence type="ECO:0000313" key="3">
    <source>
        <dbReference type="Proteomes" id="UP001203207"/>
    </source>
</evidence>
<keyword evidence="3" id="KW-1185">Reference proteome</keyword>
<reference evidence="2" key="1">
    <citation type="journal article" date="2022" name="Syst. Appl. Microbiol.">
        <title>Natronocalculus amylovorans gen. nov., sp. nov., and Natranaeroarchaeum aerophilus sp. nov., dominant culturable amylolytic natronoarchaea from hypersaline soda lakes in southwestern Siberia.</title>
        <authorList>
            <person name="Sorokin D.Y."/>
            <person name="Elcheninov A.G."/>
            <person name="Khizhniak T.V."/>
            <person name="Koenen M."/>
            <person name="Bale N.J."/>
            <person name="Damste J.S.S."/>
            <person name="Kublanov I.V."/>
        </authorList>
    </citation>
    <scope>NUCLEOTIDE SEQUENCE</scope>
    <source>
        <strain evidence="2">AArc-St2</strain>
    </source>
</reference>
<reference evidence="2" key="2">
    <citation type="submission" date="2022-02" db="EMBL/GenBank/DDBJ databases">
        <authorList>
            <person name="Elcheninov A.G."/>
            <person name="Sorokin D.Y."/>
            <person name="Kublanov I.V."/>
        </authorList>
    </citation>
    <scope>NUCLEOTIDE SEQUENCE</scope>
    <source>
        <strain evidence="2">AArc-St2</strain>
    </source>
</reference>
<protein>
    <submittedName>
        <fullName evidence="2">Uncharacterized protein</fullName>
    </submittedName>
</protein>
<dbReference type="EMBL" id="JAKRVX010000002">
    <property type="protein sequence ID" value="MCL9816840.1"/>
    <property type="molecule type" value="Genomic_DNA"/>
</dbReference>
<name>A0AAE3FX69_9EURY</name>
<comment type="caution">
    <text evidence="2">The sequence shown here is derived from an EMBL/GenBank/DDBJ whole genome shotgun (WGS) entry which is preliminary data.</text>
</comment>
<dbReference type="AlphaFoldDB" id="A0AAE3FX69"/>
<evidence type="ECO:0000313" key="2">
    <source>
        <dbReference type="EMBL" id="MCL9816840.1"/>
    </source>
</evidence>
<dbReference type="RefSeq" id="WP_250583710.1">
    <property type="nucleotide sequence ID" value="NZ_JAKRVX010000002.1"/>
</dbReference>
<sequence>MSIRKTVNAHTPHGDVSYEVITCVNCGEEVVPEDAVMVGIGFEAVRCDGLPICRATHEAPTEVRALCEYCAEGILSYQHGTTGDVKRRLVAFTEEASPVGVGVWLGIAIATTLLVAIVFGTVLLGLSGLV</sequence>
<keyword evidence="1" id="KW-1133">Transmembrane helix</keyword>
<feature type="transmembrane region" description="Helical" evidence="1">
    <location>
        <begin position="103"/>
        <end position="126"/>
    </location>
</feature>
<organism evidence="2 3">
    <name type="scientific">Natronocalculus amylovorans</name>
    <dbReference type="NCBI Taxonomy" id="2917812"/>
    <lineage>
        <taxon>Archaea</taxon>
        <taxon>Methanobacteriati</taxon>
        <taxon>Methanobacteriota</taxon>
        <taxon>Stenosarchaea group</taxon>
        <taxon>Halobacteria</taxon>
        <taxon>Halobacteriales</taxon>
        <taxon>Haloferacaceae</taxon>
        <taxon>Natronocalculus</taxon>
    </lineage>
</organism>
<keyword evidence="1" id="KW-0812">Transmembrane</keyword>
<accession>A0AAE3FX69</accession>
<gene>
    <name evidence="2" type="ORF">AArcSt2_07780</name>
</gene>
<keyword evidence="1" id="KW-0472">Membrane</keyword>
<dbReference type="Proteomes" id="UP001203207">
    <property type="component" value="Unassembled WGS sequence"/>
</dbReference>
<evidence type="ECO:0000256" key="1">
    <source>
        <dbReference type="SAM" id="Phobius"/>
    </source>
</evidence>